<proteinExistence type="predicted"/>
<dbReference type="EMBL" id="CP021405">
    <property type="protein sequence ID" value="ATI43613.1"/>
    <property type="molecule type" value="Genomic_DNA"/>
</dbReference>
<evidence type="ECO:0000313" key="3">
    <source>
        <dbReference type="Proteomes" id="UP000219050"/>
    </source>
</evidence>
<protein>
    <submittedName>
        <fullName evidence="2">Uncharacterized protein</fullName>
    </submittedName>
</protein>
<name>A0A291M3Q0_9RHOB</name>
<feature type="signal peptide" evidence="1">
    <location>
        <begin position="1"/>
        <end position="31"/>
    </location>
</feature>
<organism evidence="2 3">
    <name type="scientific">Pacificitalea manganoxidans</name>
    <dbReference type="NCBI Taxonomy" id="1411902"/>
    <lineage>
        <taxon>Bacteria</taxon>
        <taxon>Pseudomonadati</taxon>
        <taxon>Pseudomonadota</taxon>
        <taxon>Alphaproteobacteria</taxon>
        <taxon>Rhodobacterales</taxon>
        <taxon>Paracoccaceae</taxon>
        <taxon>Pacificitalea</taxon>
    </lineage>
</organism>
<sequence>MPPRPPRRAIRTALGPLAALCMSLAAPAVQAQDTPAPEAPAQEVQTPASEIVIDWLPEAITLPADAEVVADRAVGSTIRMVSIATEEDAEALLAEWREALSTSGYLVEDPAEALADRQVLFSGTGIENGKVVISPTVEDGREILQFDASLSD</sequence>
<feature type="chain" id="PRO_5011996382" evidence="1">
    <location>
        <begin position="32"/>
        <end position="152"/>
    </location>
</feature>
<dbReference type="AlphaFoldDB" id="A0A291M3Q0"/>
<keyword evidence="3" id="KW-1185">Reference proteome</keyword>
<accession>A0A291M3Q0</accession>
<dbReference type="KEGG" id="cmag:CBW24_15810"/>
<dbReference type="RefSeq" id="WP_097374355.1">
    <property type="nucleotide sequence ID" value="NZ_CP021405.1"/>
</dbReference>
<reference evidence="2 3" key="1">
    <citation type="submission" date="2017-05" db="EMBL/GenBank/DDBJ databases">
        <title>Comparative genomic and metabolic analysis of manganese-oxidizing mechanisms in Celeribater manganoxidans DY25T: its adaption to the environment of polymetallic nodule.</title>
        <authorList>
            <person name="Wang X."/>
        </authorList>
    </citation>
    <scope>NUCLEOTIDE SEQUENCE [LARGE SCALE GENOMIC DNA]</scope>
    <source>
        <strain evidence="2 3">DY25</strain>
        <plasmid evidence="3">pdy25-a</plasmid>
    </source>
</reference>
<evidence type="ECO:0000256" key="1">
    <source>
        <dbReference type="SAM" id="SignalP"/>
    </source>
</evidence>
<dbReference type="Proteomes" id="UP000219050">
    <property type="component" value="Plasmid pDY25-A"/>
</dbReference>
<gene>
    <name evidence="2" type="ORF">CBW24_15810</name>
</gene>
<keyword evidence="2" id="KW-0614">Plasmid</keyword>
<keyword evidence="1" id="KW-0732">Signal</keyword>
<evidence type="ECO:0000313" key="2">
    <source>
        <dbReference type="EMBL" id="ATI43613.1"/>
    </source>
</evidence>
<dbReference type="OrthoDB" id="7451388at2"/>
<geneLocation type="plasmid" evidence="3">
    <name>pdy25-a</name>
</geneLocation>